<dbReference type="EMBL" id="CP081303">
    <property type="protein sequence ID" value="QZE14573.1"/>
    <property type="molecule type" value="Genomic_DNA"/>
</dbReference>
<evidence type="ECO:0000313" key="1">
    <source>
        <dbReference type="EMBL" id="QZE14573.1"/>
    </source>
</evidence>
<dbReference type="Proteomes" id="UP000826212">
    <property type="component" value="Chromosome"/>
</dbReference>
<accession>A0AC61NG93</accession>
<organism evidence="1 2">
    <name type="scientific">Halosquirtibacter laminarini</name>
    <dbReference type="NCBI Taxonomy" id="3374600"/>
    <lineage>
        <taxon>Bacteria</taxon>
        <taxon>Pseudomonadati</taxon>
        <taxon>Bacteroidota</taxon>
        <taxon>Bacteroidia</taxon>
        <taxon>Marinilabiliales</taxon>
        <taxon>Prolixibacteraceae</taxon>
        <taxon>Halosquirtibacter</taxon>
    </lineage>
</organism>
<proteinExistence type="predicted"/>
<sequence length="228" mass="25838">MNKERILVVDDEEDICEIIKFNLENEGYDVSVAYSAEEALKLDLNSYNLLLLDVMMGEISGFKLANTLKNSSRFNNIPLIFITAKGAENDTLTGFSLGADDYIQKPFSIKEVIARVKAVLTRSHVALESNEEVWTFQGLQIDVDGKIVIVDGNKVSLSKKEFEILALLTHKAGKVYSREDIIMRVWNDEDNVLDRTVDVNVTRLRKKIGTYGKRIVTRQGYGYCFDNE</sequence>
<evidence type="ECO:0000313" key="2">
    <source>
        <dbReference type="Proteomes" id="UP000826212"/>
    </source>
</evidence>
<gene>
    <name evidence="1" type="ORF">K4L44_01495</name>
</gene>
<keyword evidence="2" id="KW-1185">Reference proteome</keyword>
<reference evidence="1" key="1">
    <citation type="submission" date="2021-08" db="EMBL/GenBank/DDBJ databases">
        <title>Novel anaerobic bacterium isolated from sea squirt in East Sea, Republic of Korea.</title>
        <authorList>
            <person name="Nguyen T.H."/>
            <person name="Li Z."/>
            <person name="Lee Y.-J."/>
            <person name="Ko J."/>
            <person name="Kim S.-G."/>
        </authorList>
    </citation>
    <scope>NUCLEOTIDE SEQUENCE</scope>
    <source>
        <strain evidence="1">KCTC 25031</strain>
    </source>
</reference>
<protein>
    <submittedName>
        <fullName evidence="1">Response regulator transcription factor</fullName>
    </submittedName>
</protein>
<name>A0AC61NG93_9BACT</name>